<feature type="compositionally biased region" description="Polar residues" evidence="1">
    <location>
        <begin position="74"/>
        <end position="92"/>
    </location>
</feature>
<dbReference type="EMBL" id="PGCJ01000017">
    <property type="protein sequence ID" value="PLW56819.1"/>
    <property type="molecule type" value="Genomic_DNA"/>
</dbReference>
<dbReference type="AlphaFoldDB" id="A0A2N5W3J2"/>
<feature type="compositionally biased region" description="Basic residues" evidence="1">
    <location>
        <begin position="117"/>
        <end position="132"/>
    </location>
</feature>
<evidence type="ECO:0000256" key="1">
    <source>
        <dbReference type="SAM" id="MobiDB-lite"/>
    </source>
</evidence>
<proteinExistence type="predicted"/>
<feature type="compositionally biased region" description="Polar residues" evidence="1">
    <location>
        <begin position="195"/>
        <end position="210"/>
    </location>
</feature>
<comment type="caution">
    <text evidence="2">The sequence shown here is derived from an EMBL/GenBank/DDBJ whole genome shotgun (WGS) entry which is preliminary data.</text>
</comment>
<dbReference type="PANTHER" id="PTHR47501">
    <property type="entry name" value="TRANSPOSASE-RELATED"/>
    <property type="match status" value="1"/>
</dbReference>
<name>A0A2N5W3J2_9BASI</name>
<evidence type="ECO:0000313" key="2">
    <source>
        <dbReference type="EMBL" id="PLW56819.1"/>
    </source>
</evidence>
<feature type="compositionally biased region" description="Polar residues" evidence="1">
    <location>
        <begin position="160"/>
        <end position="180"/>
    </location>
</feature>
<sequence>MSCTFLTLPHPACPPSESHHKTFPPLLTIPTSFGVQSQNSKDVPPGSARSGWIPTQTSSRPPTPSKNPDYVTPASDSLQLLVPSQSQASNPWTRAAVSSSNVSDSSHTQNVQSQTKRNQRNQKRPVKRRRRQTSSPVHPSKNQSDSQPEVSDSKSEPQNKSKGQSRCRNSSKSCAGRTNASKSCWVQGQKALRSQVNDQNKSTAASSANEDGQPKKFDFSQQSKSNSSKTRQTRQSEEDGDPVKDFFHKPFWKEGNAEGTALNYCCKWCSKVYWAHGSSLANLKTHCDGSTQISKNNKGCLKQVQAIAIGTNLPPTVAQNLAKDASNQLEKGKTSISKFVQKVPTFNNQILNQLLVIWQIRQALPWKQIKDPYLVAALKFCNSLENPFSQTWSANEAKRLHSSLKGQVYNNISNSK</sequence>
<accession>A0A2N5W3J2</accession>
<gene>
    <name evidence="2" type="ORF">PCANC_01749</name>
</gene>
<feature type="compositionally biased region" description="Low complexity" evidence="1">
    <location>
        <begin position="97"/>
        <end position="106"/>
    </location>
</feature>
<dbReference type="Proteomes" id="UP000235388">
    <property type="component" value="Unassembled WGS sequence"/>
</dbReference>
<feature type="compositionally biased region" description="Polar residues" evidence="1">
    <location>
        <begin position="133"/>
        <end position="150"/>
    </location>
</feature>
<feature type="compositionally biased region" description="Polar residues" evidence="1">
    <location>
        <begin position="219"/>
        <end position="230"/>
    </location>
</feature>
<keyword evidence="3" id="KW-1185">Reference proteome</keyword>
<feature type="compositionally biased region" description="Polar residues" evidence="1">
    <location>
        <begin position="32"/>
        <end position="41"/>
    </location>
</feature>
<feature type="compositionally biased region" description="Basic and acidic residues" evidence="1">
    <location>
        <begin position="234"/>
        <end position="244"/>
    </location>
</feature>
<evidence type="ECO:0000313" key="3">
    <source>
        <dbReference type="Proteomes" id="UP000235388"/>
    </source>
</evidence>
<organism evidence="2 3">
    <name type="scientific">Puccinia coronata f. sp. avenae</name>
    <dbReference type="NCBI Taxonomy" id="200324"/>
    <lineage>
        <taxon>Eukaryota</taxon>
        <taxon>Fungi</taxon>
        <taxon>Dikarya</taxon>
        <taxon>Basidiomycota</taxon>
        <taxon>Pucciniomycotina</taxon>
        <taxon>Pucciniomycetes</taxon>
        <taxon>Pucciniales</taxon>
        <taxon>Pucciniaceae</taxon>
        <taxon>Puccinia</taxon>
    </lineage>
</organism>
<reference evidence="2 3" key="1">
    <citation type="submission" date="2017-11" db="EMBL/GenBank/DDBJ databases">
        <title>De novo assembly and phasing of dikaryotic genomes from two isolates of Puccinia coronata f. sp. avenae, the causal agent of oat crown rust.</title>
        <authorList>
            <person name="Miller M.E."/>
            <person name="Zhang Y."/>
            <person name="Omidvar V."/>
            <person name="Sperschneider J."/>
            <person name="Schwessinger B."/>
            <person name="Raley C."/>
            <person name="Palmer J.M."/>
            <person name="Garnica D."/>
            <person name="Upadhyaya N."/>
            <person name="Rathjen J."/>
            <person name="Taylor J.M."/>
            <person name="Park R.F."/>
            <person name="Dodds P.N."/>
            <person name="Hirsch C.D."/>
            <person name="Kianian S.F."/>
            <person name="Figueroa M."/>
        </authorList>
    </citation>
    <scope>NUCLEOTIDE SEQUENCE [LARGE SCALE GENOMIC DNA]</scope>
    <source>
        <strain evidence="2">12NC29</strain>
    </source>
</reference>
<protein>
    <submittedName>
        <fullName evidence="2">Uncharacterized protein</fullName>
    </submittedName>
</protein>
<feature type="region of interest" description="Disordered" evidence="1">
    <location>
        <begin position="1"/>
        <end position="20"/>
    </location>
</feature>
<dbReference type="PANTHER" id="PTHR47501:SF5">
    <property type="entry name" value="HAT C-TERMINAL DIMERISATION DOMAIN-CONTAINING PROTEIN"/>
    <property type="match status" value="1"/>
</dbReference>
<feature type="region of interest" description="Disordered" evidence="1">
    <location>
        <begin position="195"/>
        <end position="244"/>
    </location>
</feature>
<feature type="region of interest" description="Disordered" evidence="1">
    <location>
        <begin position="32"/>
        <end position="180"/>
    </location>
</feature>